<keyword evidence="5 6" id="KW-0539">Nucleus</keyword>
<dbReference type="InterPro" id="IPR007185">
    <property type="entry name" value="DNA_pol_a/d/e_bsu"/>
</dbReference>
<evidence type="ECO:0000259" key="7">
    <source>
        <dbReference type="Pfam" id="PF04042"/>
    </source>
</evidence>
<comment type="function">
    <text evidence="6">Participates in DNA repair and in chromosomal DNA replication.</text>
</comment>
<evidence type="ECO:0000313" key="8">
    <source>
        <dbReference type="EMBL" id="KAF7721421.1"/>
    </source>
</evidence>
<dbReference type="PANTHER" id="PTHR12708">
    <property type="entry name" value="DNA POLYMERASE EPSILON SUBUNIT B"/>
    <property type="match status" value="1"/>
</dbReference>
<evidence type="ECO:0000313" key="9">
    <source>
        <dbReference type="Proteomes" id="UP000605846"/>
    </source>
</evidence>
<keyword evidence="8" id="KW-0239">DNA-directed DNA polymerase</keyword>
<sequence length="553" mass="63059">MSDTARQRKISRTIFRVFTKLHGLHMQTDATAYLEEQLLTEKESDIVEILEKYVTAYKKKYSDRGVVIVDKASLKDIVTSLQIPETAADDPTPFQRAEDEINDSLQDMSLNETETVDVSKHFTVVNAFDMPRFQYDVERKGFVKSVTAGTAGELSLLASANEKADMFRDRFNLVKQRLLRNENFCPSSMDLLKKDSYMKITPIMSLIGRDGGRFLLFGMLTQIEDGKLFLEDEDAHIELDVSQCKYGPGLFTDNTFVLVEGQYRADRVFQADEIGFPPAERRELSDTLFSHVDFTGLPKSTVDENVLKFEEAAHKGISIVTISDVWLDQPRVMNALRGIFEGYESSSIPLAFILLGDFTSLHFVEPRQYRDNFTILADLIAEFPALATHSYFVFVPGARDPWGNNTLPQAPIPDLFVARIKQKVRRAIFTTNPCRIRYCTQDIVVFRDDILSRLWRNTLLSPREDEEEDRRKHGHLCPLPLSARPTYWAFDHALRLYPLPQAVILADQCDNYGITYEGTHCMNPGSFPNSQFSWSVYYPALKTSERCALPTAP</sequence>
<dbReference type="GO" id="GO:0008622">
    <property type="term" value="C:epsilon DNA polymerase complex"/>
    <property type="evidence" value="ECO:0007669"/>
    <property type="project" value="UniProtKB-UniRule"/>
</dbReference>
<evidence type="ECO:0000256" key="5">
    <source>
        <dbReference type="ARBA" id="ARBA00023242"/>
    </source>
</evidence>
<dbReference type="Pfam" id="PF04042">
    <property type="entry name" value="DNA_pol_E_B"/>
    <property type="match status" value="1"/>
</dbReference>
<evidence type="ECO:0000256" key="2">
    <source>
        <dbReference type="ARBA" id="ARBA00009560"/>
    </source>
</evidence>
<evidence type="ECO:0000256" key="3">
    <source>
        <dbReference type="ARBA" id="ARBA00022705"/>
    </source>
</evidence>
<keyword evidence="8" id="KW-0548">Nucleotidyltransferase</keyword>
<dbReference type="GO" id="GO:0003677">
    <property type="term" value="F:DNA binding"/>
    <property type="evidence" value="ECO:0007669"/>
    <property type="project" value="UniProtKB-UniRule"/>
</dbReference>
<keyword evidence="8" id="KW-0808">Transferase</keyword>
<name>A0A8H7EPR6_9FUNG</name>
<gene>
    <name evidence="8" type="primary">DPB2</name>
    <name evidence="8" type="ORF">EC973_004708</name>
</gene>
<dbReference type="InterPro" id="IPR016266">
    <property type="entry name" value="POLE2"/>
</dbReference>
<comment type="caution">
    <text evidence="8">The sequence shown here is derived from an EMBL/GenBank/DDBJ whole genome shotgun (WGS) entry which is preliminary data.</text>
</comment>
<dbReference type="OrthoDB" id="10254730at2759"/>
<keyword evidence="4 6" id="KW-0238">DNA-binding</keyword>
<comment type="subcellular location">
    <subcellularLocation>
        <location evidence="1 6">Nucleus</location>
    </subcellularLocation>
</comment>
<evidence type="ECO:0000256" key="6">
    <source>
        <dbReference type="PIRNR" id="PIRNR000799"/>
    </source>
</evidence>
<dbReference type="EMBL" id="JABAYA010000267">
    <property type="protein sequence ID" value="KAF7721421.1"/>
    <property type="molecule type" value="Genomic_DNA"/>
</dbReference>
<keyword evidence="3 6" id="KW-0235">DNA replication</keyword>
<proteinExistence type="inferred from homology"/>
<feature type="domain" description="DNA polymerase alpha/delta/epsilon subunit B" evidence="7">
    <location>
        <begin position="319"/>
        <end position="512"/>
    </location>
</feature>
<accession>A0A8H7EPR6</accession>
<dbReference type="Gene3D" id="1.10.8.60">
    <property type="match status" value="1"/>
</dbReference>
<dbReference type="GO" id="GO:0006261">
    <property type="term" value="P:DNA-templated DNA replication"/>
    <property type="evidence" value="ECO:0007669"/>
    <property type="project" value="InterPro"/>
</dbReference>
<reference evidence="8" key="1">
    <citation type="submission" date="2020-01" db="EMBL/GenBank/DDBJ databases">
        <title>Genome Sequencing of Three Apophysomyces-Like Fungal Strains Confirms a Novel Fungal Genus in the Mucoromycota with divergent Burkholderia-like Endosymbiotic Bacteria.</title>
        <authorList>
            <person name="Stajich J.E."/>
            <person name="Macias A.M."/>
            <person name="Carter-House D."/>
            <person name="Lovett B."/>
            <person name="Kasson L.R."/>
            <person name="Berry K."/>
            <person name="Grigoriev I."/>
            <person name="Chang Y."/>
            <person name="Spatafora J."/>
            <person name="Kasson M.T."/>
        </authorList>
    </citation>
    <scope>NUCLEOTIDE SEQUENCE</scope>
    <source>
        <strain evidence="8">NRRL A-21654</strain>
    </source>
</reference>
<comment type="similarity">
    <text evidence="2 6">Belongs to the DNA polymerase epsilon subunit B family.</text>
</comment>
<evidence type="ECO:0000256" key="4">
    <source>
        <dbReference type="ARBA" id="ARBA00023125"/>
    </source>
</evidence>
<dbReference type="PANTHER" id="PTHR12708:SF0">
    <property type="entry name" value="DNA POLYMERASE EPSILON SUBUNIT 2"/>
    <property type="match status" value="1"/>
</dbReference>
<keyword evidence="9" id="KW-1185">Reference proteome</keyword>
<dbReference type="GO" id="GO:0003887">
    <property type="term" value="F:DNA-directed DNA polymerase activity"/>
    <property type="evidence" value="ECO:0007669"/>
    <property type="project" value="UniProtKB-KW"/>
</dbReference>
<dbReference type="AlphaFoldDB" id="A0A8H7EPR6"/>
<evidence type="ECO:0000256" key="1">
    <source>
        <dbReference type="ARBA" id="ARBA00004123"/>
    </source>
</evidence>
<dbReference type="Proteomes" id="UP000605846">
    <property type="component" value="Unassembled WGS sequence"/>
</dbReference>
<organism evidence="8 9">
    <name type="scientific">Apophysomyces ossiformis</name>
    <dbReference type="NCBI Taxonomy" id="679940"/>
    <lineage>
        <taxon>Eukaryota</taxon>
        <taxon>Fungi</taxon>
        <taxon>Fungi incertae sedis</taxon>
        <taxon>Mucoromycota</taxon>
        <taxon>Mucoromycotina</taxon>
        <taxon>Mucoromycetes</taxon>
        <taxon>Mucorales</taxon>
        <taxon>Mucorineae</taxon>
        <taxon>Mucoraceae</taxon>
        <taxon>Apophysomyces</taxon>
    </lineage>
</organism>
<dbReference type="PIRSF" id="PIRSF000799">
    <property type="entry name" value="DNA_pol_eps_2"/>
    <property type="match status" value="1"/>
</dbReference>
<protein>
    <recommendedName>
        <fullName evidence="6">DNA polymerase epsilon subunit</fullName>
    </recommendedName>
    <alternativeName>
        <fullName evidence="6">DNA polymerase II subunit 2</fullName>
    </alternativeName>
</protein>
<dbReference type="GO" id="GO:0042276">
    <property type="term" value="P:error-prone translesion synthesis"/>
    <property type="evidence" value="ECO:0007669"/>
    <property type="project" value="TreeGrafter"/>
</dbReference>